<comment type="similarity">
    <text evidence="3">Belongs to the HARBI1 family.</text>
</comment>
<dbReference type="GO" id="GO:0046872">
    <property type="term" value="F:metal ion binding"/>
    <property type="evidence" value="ECO:0007669"/>
    <property type="project" value="UniProtKB-KW"/>
</dbReference>
<keyword evidence="8" id="KW-0472">Membrane</keyword>
<keyword evidence="8" id="KW-0812">Transmembrane</keyword>
<evidence type="ECO:0000256" key="1">
    <source>
        <dbReference type="ARBA" id="ARBA00001968"/>
    </source>
</evidence>
<comment type="cofactor">
    <cofactor evidence="1">
        <name>a divalent metal cation</name>
        <dbReference type="ChEBI" id="CHEBI:60240"/>
    </cofactor>
</comment>
<dbReference type="GO" id="GO:0005634">
    <property type="term" value="C:nucleus"/>
    <property type="evidence" value="ECO:0007669"/>
    <property type="project" value="UniProtKB-SubCell"/>
</dbReference>
<protein>
    <submittedName>
        <fullName evidence="10">Nuclease harbi1-like protein</fullName>
    </submittedName>
</protein>
<evidence type="ECO:0000256" key="7">
    <source>
        <dbReference type="ARBA" id="ARBA00023242"/>
    </source>
</evidence>
<evidence type="ECO:0000256" key="5">
    <source>
        <dbReference type="ARBA" id="ARBA00022723"/>
    </source>
</evidence>
<feature type="domain" description="DDE Tnp4" evidence="9">
    <location>
        <begin position="9"/>
        <end position="81"/>
    </location>
</feature>
<dbReference type="GO" id="GO:0004518">
    <property type="term" value="F:nuclease activity"/>
    <property type="evidence" value="ECO:0007669"/>
    <property type="project" value="UniProtKB-KW"/>
</dbReference>
<dbReference type="Pfam" id="PF13359">
    <property type="entry name" value="DDE_Tnp_4"/>
    <property type="match status" value="1"/>
</dbReference>
<keyword evidence="8" id="KW-1133">Transmembrane helix</keyword>
<evidence type="ECO:0000256" key="6">
    <source>
        <dbReference type="ARBA" id="ARBA00022801"/>
    </source>
</evidence>
<evidence type="ECO:0000313" key="10">
    <source>
        <dbReference type="EMBL" id="GFR84360.1"/>
    </source>
</evidence>
<sequence>MASSSDAAPYVFIADEAYPLLPYLMKPYSGGDLPLEQECYNKRLSRARKSVKCAFGILTSKWRILNKSVDTNESLVDDIIKSSSNCSSDSSTSSIVVIVVIVAGLVVHVVVVVVGGVVVVVGPSSSSSSSSSKGKIVVIHYEKEEKTGTVLY</sequence>
<evidence type="ECO:0000259" key="9">
    <source>
        <dbReference type="Pfam" id="PF13359"/>
    </source>
</evidence>
<comment type="subcellular location">
    <subcellularLocation>
        <location evidence="2">Nucleus</location>
    </subcellularLocation>
</comment>
<evidence type="ECO:0000313" key="11">
    <source>
        <dbReference type="Proteomes" id="UP000762676"/>
    </source>
</evidence>
<dbReference type="InterPro" id="IPR027806">
    <property type="entry name" value="HARBI1_dom"/>
</dbReference>
<keyword evidence="6" id="KW-0378">Hydrolase</keyword>
<accession>A0AAV4GGZ7</accession>
<dbReference type="GO" id="GO:0016787">
    <property type="term" value="F:hydrolase activity"/>
    <property type="evidence" value="ECO:0007669"/>
    <property type="project" value="UniProtKB-KW"/>
</dbReference>
<gene>
    <name evidence="10" type="ORF">ElyMa_000669900</name>
</gene>
<evidence type="ECO:0000256" key="8">
    <source>
        <dbReference type="SAM" id="Phobius"/>
    </source>
</evidence>
<keyword evidence="11" id="KW-1185">Reference proteome</keyword>
<proteinExistence type="inferred from homology"/>
<dbReference type="Proteomes" id="UP000762676">
    <property type="component" value="Unassembled WGS sequence"/>
</dbReference>
<feature type="transmembrane region" description="Helical" evidence="8">
    <location>
        <begin position="95"/>
        <end position="121"/>
    </location>
</feature>
<reference evidence="10 11" key="1">
    <citation type="journal article" date="2021" name="Elife">
        <title>Chloroplast acquisition without the gene transfer in kleptoplastic sea slugs, Plakobranchus ocellatus.</title>
        <authorList>
            <person name="Maeda T."/>
            <person name="Takahashi S."/>
            <person name="Yoshida T."/>
            <person name="Shimamura S."/>
            <person name="Takaki Y."/>
            <person name="Nagai Y."/>
            <person name="Toyoda A."/>
            <person name="Suzuki Y."/>
            <person name="Arimoto A."/>
            <person name="Ishii H."/>
            <person name="Satoh N."/>
            <person name="Nishiyama T."/>
            <person name="Hasebe M."/>
            <person name="Maruyama T."/>
            <person name="Minagawa J."/>
            <person name="Obokata J."/>
            <person name="Shigenobu S."/>
        </authorList>
    </citation>
    <scope>NUCLEOTIDE SEQUENCE [LARGE SCALE GENOMIC DNA]</scope>
</reference>
<dbReference type="InterPro" id="IPR045249">
    <property type="entry name" value="HARBI1-like"/>
</dbReference>
<evidence type="ECO:0000256" key="2">
    <source>
        <dbReference type="ARBA" id="ARBA00004123"/>
    </source>
</evidence>
<dbReference type="PANTHER" id="PTHR22930">
    <property type="match status" value="1"/>
</dbReference>
<dbReference type="AlphaFoldDB" id="A0AAV4GGZ7"/>
<evidence type="ECO:0000256" key="4">
    <source>
        <dbReference type="ARBA" id="ARBA00022722"/>
    </source>
</evidence>
<dbReference type="EMBL" id="BMAT01001382">
    <property type="protein sequence ID" value="GFR84360.1"/>
    <property type="molecule type" value="Genomic_DNA"/>
</dbReference>
<organism evidence="10 11">
    <name type="scientific">Elysia marginata</name>
    <dbReference type="NCBI Taxonomy" id="1093978"/>
    <lineage>
        <taxon>Eukaryota</taxon>
        <taxon>Metazoa</taxon>
        <taxon>Spiralia</taxon>
        <taxon>Lophotrochozoa</taxon>
        <taxon>Mollusca</taxon>
        <taxon>Gastropoda</taxon>
        <taxon>Heterobranchia</taxon>
        <taxon>Euthyneura</taxon>
        <taxon>Panpulmonata</taxon>
        <taxon>Sacoglossa</taxon>
        <taxon>Placobranchoidea</taxon>
        <taxon>Plakobranchidae</taxon>
        <taxon>Elysia</taxon>
    </lineage>
</organism>
<name>A0AAV4GGZ7_9GAST</name>
<keyword evidence="5" id="KW-0479">Metal-binding</keyword>
<evidence type="ECO:0000256" key="3">
    <source>
        <dbReference type="ARBA" id="ARBA00006958"/>
    </source>
</evidence>
<comment type="caution">
    <text evidence="10">The sequence shown here is derived from an EMBL/GenBank/DDBJ whole genome shotgun (WGS) entry which is preliminary data.</text>
</comment>
<dbReference type="PANTHER" id="PTHR22930:SF269">
    <property type="entry name" value="NUCLEASE HARBI1-LIKE PROTEIN"/>
    <property type="match status" value="1"/>
</dbReference>
<keyword evidence="7" id="KW-0539">Nucleus</keyword>
<keyword evidence="4" id="KW-0540">Nuclease</keyword>